<comment type="caution">
    <text evidence="6">The sequence shown here is derived from an EMBL/GenBank/DDBJ whole genome shotgun (WGS) entry which is preliminary data.</text>
</comment>
<evidence type="ECO:0000256" key="1">
    <source>
        <dbReference type="ARBA" id="ARBA00022553"/>
    </source>
</evidence>
<dbReference type="InterPro" id="IPR000792">
    <property type="entry name" value="Tscrpt_reg_LuxR_C"/>
</dbReference>
<dbReference type="Pfam" id="PF00196">
    <property type="entry name" value="GerE"/>
    <property type="match status" value="1"/>
</dbReference>
<dbReference type="Proteomes" id="UP000240912">
    <property type="component" value="Unassembled WGS sequence"/>
</dbReference>
<dbReference type="RefSeq" id="WP_107213472.1">
    <property type="nucleotide sequence ID" value="NZ_KZ686268.1"/>
</dbReference>
<dbReference type="SUPFAM" id="SSF52172">
    <property type="entry name" value="CheY-like"/>
    <property type="match status" value="1"/>
</dbReference>
<dbReference type="GO" id="GO:0006355">
    <property type="term" value="P:regulation of DNA-templated transcription"/>
    <property type="evidence" value="ECO:0007669"/>
    <property type="project" value="InterPro"/>
</dbReference>
<gene>
    <name evidence="6" type="ORF">C7T94_02905</name>
</gene>
<dbReference type="InterPro" id="IPR058245">
    <property type="entry name" value="NreC/VraR/RcsB-like_REC"/>
</dbReference>
<reference evidence="6 7" key="1">
    <citation type="submission" date="2018-03" db="EMBL/GenBank/DDBJ databases">
        <authorList>
            <person name="Keele B.F."/>
        </authorList>
    </citation>
    <scope>NUCLEOTIDE SEQUENCE [LARGE SCALE GENOMIC DNA]</scope>
    <source>
        <strain evidence="6 7">YL28-9</strain>
    </source>
</reference>
<dbReference type="PRINTS" id="PR00038">
    <property type="entry name" value="HTHLUXR"/>
</dbReference>
<keyword evidence="7" id="KW-1185">Reference proteome</keyword>
<evidence type="ECO:0000313" key="7">
    <source>
        <dbReference type="Proteomes" id="UP000240912"/>
    </source>
</evidence>
<feature type="modified residue" description="4-aspartylphosphate" evidence="3">
    <location>
        <position position="59"/>
    </location>
</feature>
<keyword evidence="1 3" id="KW-0597">Phosphoprotein</keyword>
<feature type="domain" description="Response regulatory" evidence="5">
    <location>
        <begin position="8"/>
        <end position="124"/>
    </location>
</feature>
<dbReference type="SUPFAM" id="SSF46894">
    <property type="entry name" value="C-terminal effector domain of the bipartite response regulators"/>
    <property type="match status" value="1"/>
</dbReference>
<dbReference type="Gene3D" id="3.40.50.2300">
    <property type="match status" value="1"/>
</dbReference>
<keyword evidence="2 6" id="KW-0238">DNA-binding</keyword>
<dbReference type="Pfam" id="PF00072">
    <property type="entry name" value="Response_reg"/>
    <property type="match status" value="1"/>
</dbReference>
<dbReference type="GO" id="GO:0000160">
    <property type="term" value="P:phosphorelay signal transduction system"/>
    <property type="evidence" value="ECO:0007669"/>
    <property type="project" value="InterPro"/>
</dbReference>
<dbReference type="PROSITE" id="PS50043">
    <property type="entry name" value="HTH_LUXR_2"/>
    <property type="match status" value="1"/>
</dbReference>
<evidence type="ECO:0000259" key="4">
    <source>
        <dbReference type="PROSITE" id="PS50043"/>
    </source>
</evidence>
<name>A0A2T3HRL1_9SPHI</name>
<dbReference type="CDD" id="cd06170">
    <property type="entry name" value="LuxR_C_like"/>
    <property type="match status" value="1"/>
</dbReference>
<dbReference type="SMART" id="SM00448">
    <property type="entry name" value="REC"/>
    <property type="match status" value="1"/>
</dbReference>
<evidence type="ECO:0000259" key="5">
    <source>
        <dbReference type="PROSITE" id="PS50110"/>
    </source>
</evidence>
<dbReference type="InterPro" id="IPR001789">
    <property type="entry name" value="Sig_transdc_resp-reg_receiver"/>
</dbReference>
<evidence type="ECO:0000256" key="2">
    <source>
        <dbReference type="ARBA" id="ARBA00023125"/>
    </source>
</evidence>
<dbReference type="InterPro" id="IPR016032">
    <property type="entry name" value="Sig_transdc_resp-reg_C-effctor"/>
</dbReference>
<accession>A0A2T3HRL1</accession>
<dbReference type="OrthoDB" id="9797341at2"/>
<evidence type="ECO:0000313" key="6">
    <source>
        <dbReference type="EMBL" id="PST85078.1"/>
    </source>
</evidence>
<dbReference type="EMBL" id="PYLS01000001">
    <property type="protein sequence ID" value="PST85078.1"/>
    <property type="molecule type" value="Genomic_DNA"/>
</dbReference>
<dbReference type="CDD" id="cd17535">
    <property type="entry name" value="REC_NarL-like"/>
    <property type="match status" value="1"/>
</dbReference>
<organism evidence="6 7">
    <name type="scientific">Pedobacter yulinensis</name>
    <dbReference type="NCBI Taxonomy" id="2126353"/>
    <lineage>
        <taxon>Bacteria</taxon>
        <taxon>Pseudomonadati</taxon>
        <taxon>Bacteroidota</taxon>
        <taxon>Sphingobacteriia</taxon>
        <taxon>Sphingobacteriales</taxon>
        <taxon>Sphingobacteriaceae</taxon>
        <taxon>Pedobacter</taxon>
    </lineage>
</organism>
<sequence>MDNNDTIRILIIEDDEILRMAYKSMLNEVPGYQVLNAYASFDEAKRFLEAESPDVILLDIEMPGTNGLQALPFIKRTLPDVSIIILTVFDSEDMVFEALGKGASGYLTKNSPGSRIIEAVREVRSGGGAMSTNVARIVMRSFQKNPNSPLTRRETEILELIAAGQTKSQVAQALFIDTETVRSHVKNIYIKLDVNSKSDAIRTARDKRFI</sequence>
<dbReference type="PROSITE" id="PS50110">
    <property type="entry name" value="RESPONSE_REGULATORY"/>
    <property type="match status" value="1"/>
</dbReference>
<dbReference type="InterPro" id="IPR039420">
    <property type="entry name" value="WalR-like"/>
</dbReference>
<dbReference type="PANTHER" id="PTHR43214">
    <property type="entry name" value="TWO-COMPONENT RESPONSE REGULATOR"/>
    <property type="match status" value="1"/>
</dbReference>
<proteinExistence type="predicted"/>
<dbReference type="GO" id="GO:0003677">
    <property type="term" value="F:DNA binding"/>
    <property type="evidence" value="ECO:0007669"/>
    <property type="project" value="UniProtKB-KW"/>
</dbReference>
<protein>
    <submittedName>
        <fullName evidence="6">DNA-binding response regulator</fullName>
    </submittedName>
</protein>
<dbReference type="SMART" id="SM00421">
    <property type="entry name" value="HTH_LUXR"/>
    <property type="match status" value="1"/>
</dbReference>
<evidence type="ECO:0000256" key="3">
    <source>
        <dbReference type="PROSITE-ProRule" id="PRU00169"/>
    </source>
</evidence>
<dbReference type="InterPro" id="IPR011006">
    <property type="entry name" value="CheY-like_superfamily"/>
</dbReference>
<dbReference type="AlphaFoldDB" id="A0A2T3HRL1"/>
<feature type="domain" description="HTH luxR-type" evidence="4">
    <location>
        <begin position="143"/>
        <end position="208"/>
    </location>
</feature>